<dbReference type="EMBL" id="SDPQ02000003">
    <property type="protein sequence ID" value="KAA1395137.1"/>
    <property type="molecule type" value="Genomic_DNA"/>
</dbReference>
<dbReference type="GO" id="GO:0043190">
    <property type="term" value="C:ATP-binding cassette (ABC) transporter complex"/>
    <property type="evidence" value="ECO:0007669"/>
    <property type="project" value="InterPro"/>
</dbReference>
<dbReference type="GO" id="GO:0042597">
    <property type="term" value="C:periplasmic space"/>
    <property type="evidence" value="ECO:0007669"/>
    <property type="project" value="UniProtKB-ARBA"/>
</dbReference>
<dbReference type="SUPFAM" id="SSF53850">
    <property type="entry name" value="Periplasmic binding protein-like II"/>
    <property type="match status" value="1"/>
</dbReference>
<dbReference type="Gene3D" id="3.10.105.10">
    <property type="entry name" value="Dipeptide-binding Protein, Domain 3"/>
    <property type="match status" value="1"/>
</dbReference>
<sequence>MSRQHRPAFRRGALATLAAAALIALSACGGSDGSSAKSDGPVQEGGTLKLAFNQDLFGNLDPNQNFWIESRSIDRNLVDSLTDQDPKTGKIVPWLATKWTVSPDAKTYTFTLRDGVTFSDGTPLDAKAVKTAYDGIVKLGPLASLGATYLSGYKETKVLAPNKIEVDFTTANAAFLQATSTTTLGILSPKSYDIDPKKRALGDFVGSGPFTLTSYKVAQSVKLAKRKDYAWGSEINKNRKAAHIDALDVTFVPEESVLVGSLTSKQIDVAWPRNPLSEQSQQTITSGGGTVDSTVLPGLTYNLIPNVKGILGDAKVREALQKSIDRTEWAHTLFGDDYPVTKSVIDSSTPQWSDQSALLAYDPDGAAKLLDEAGWKKGSGAYRTKDGKPLEISFLTVAPWPGWDLLQDQLKKVGIKLTQKVVTPAENTAKANNGDFDLTASYFTRADADVLRTFYDTNVVKPGTGPGAYTQDPATAKALSALYAQEISEADPVKRKAIFAEIQKQIITAGVLFPLQDRAQIVATTDQVHDLDYTAETFLRLNDVWLSK</sequence>
<evidence type="ECO:0000313" key="3">
    <source>
        <dbReference type="EMBL" id="KAA1395137.1"/>
    </source>
</evidence>
<evidence type="ECO:0000256" key="1">
    <source>
        <dbReference type="SAM" id="SignalP"/>
    </source>
</evidence>
<feature type="signal peptide" evidence="1">
    <location>
        <begin position="1"/>
        <end position="29"/>
    </location>
</feature>
<gene>
    <name evidence="3" type="ORF">ESP70_013250</name>
</gene>
<dbReference type="InterPro" id="IPR006311">
    <property type="entry name" value="TAT_signal"/>
</dbReference>
<dbReference type="RefSeq" id="WP_149689807.1">
    <property type="nucleotide sequence ID" value="NZ_SDPQ02000003.1"/>
</dbReference>
<keyword evidence="4" id="KW-1185">Reference proteome</keyword>
<feature type="domain" description="Solute-binding protein family 5" evidence="2">
    <location>
        <begin position="90"/>
        <end position="449"/>
    </location>
</feature>
<dbReference type="GO" id="GO:1904680">
    <property type="term" value="F:peptide transmembrane transporter activity"/>
    <property type="evidence" value="ECO:0007669"/>
    <property type="project" value="TreeGrafter"/>
</dbReference>
<feature type="chain" id="PRO_5039575027" evidence="1">
    <location>
        <begin position="30"/>
        <end position="548"/>
    </location>
</feature>
<comment type="caution">
    <text evidence="3">The sequence shown here is derived from an EMBL/GenBank/DDBJ whole genome shotgun (WGS) entry which is preliminary data.</text>
</comment>
<dbReference type="Pfam" id="PF00496">
    <property type="entry name" value="SBP_bac_5"/>
    <property type="match status" value="1"/>
</dbReference>
<keyword evidence="1" id="KW-0732">Signal</keyword>
<dbReference type="InterPro" id="IPR000914">
    <property type="entry name" value="SBP_5_dom"/>
</dbReference>
<dbReference type="PANTHER" id="PTHR30290">
    <property type="entry name" value="PERIPLASMIC BINDING COMPONENT OF ABC TRANSPORTER"/>
    <property type="match status" value="1"/>
</dbReference>
<dbReference type="InterPro" id="IPR039424">
    <property type="entry name" value="SBP_5"/>
</dbReference>
<reference evidence="3" key="1">
    <citation type="submission" date="2019-09" db="EMBL/GenBank/DDBJ databases">
        <authorList>
            <person name="Li J."/>
        </authorList>
    </citation>
    <scope>NUCLEOTIDE SEQUENCE [LARGE SCALE GENOMIC DNA]</scope>
    <source>
        <strain evidence="3">JCM 14732</strain>
    </source>
</reference>
<organism evidence="3 4">
    <name type="scientific">Aeromicrobium ginsengisoli</name>
    <dbReference type="NCBI Taxonomy" id="363867"/>
    <lineage>
        <taxon>Bacteria</taxon>
        <taxon>Bacillati</taxon>
        <taxon>Actinomycetota</taxon>
        <taxon>Actinomycetes</taxon>
        <taxon>Propionibacteriales</taxon>
        <taxon>Nocardioidaceae</taxon>
        <taxon>Aeromicrobium</taxon>
    </lineage>
</organism>
<dbReference type="PIRSF" id="PIRSF002741">
    <property type="entry name" value="MppA"/>
    <property type="match status" value="1"/>
</dbReference>
<dbReference type="CDD" id="cd08492">
    <property type="entry name" value="PBP2_NikA_DppA_OppA_like_15"/>
    <property type="match status" value="1"/>
</dbReference>
<dbReference type="GO" id="GO:0015833">
    <property type="term" value="P:peptide transport"/>
    <property type="evidence" value="ECO:0007669"/>
    <property type="project" value="TreeGrafter"/>
</dbReference>
<name>A0A5M4FA28_9ACTN</name>
<dbReference type="PROSITE" id="PS51257">
    <property type="entry name" value="PROKAR_LIPOPROTEIN"/>
    <property type="match status" value="1"/>
</dbReference>
<dbReference type="Proteomes" id="UP000380867">
    <property type="component" value="Unassembled WGS sequence"/>
</dbReference>
<evidence type="ECO:0000259" key="2">
    <source>
        <dbReference type="Pfam" id="PF00496"/>
    </source>
</evidence>
<dbReference type="Gene3D" id="3.40.190.10">
    <property type="entry name" value="Periplasmic binding protein-like II"/>
    <property type="match status" value="1"/>
</dbReference>
<dbReference type="AlphaFoldDB" id="A0A5M4FA28"/>
<dbReference type="OrthoDB" id="9796817at2"/>
<accession>A0A5M4FA28</accession>
<evidence type="ECO:0000313" key="4">
    <source>
        <dbReference type="Proteomes" id="UP000380867"/>
    </source>
</evidence>
<proteinExistence type="predicted"/>
<dbReference type="InterPro" id="IPR030678">
    <property type="entry name" value="Peptide/Ni-bd"/>
</dbReference>
<protein>
    <submittedName>
        <fullName evidence="3">ABC transporter substrate-binding protein</fullName>
    </submittedName>
</protein>
<dbReference type="PROSITE" id="PS51318">
    <property type="entry name" value="TAT"/>
    <property type="match status" value="1"/>
</dbReference>